<evidence type="ECO:0000256" key="4">
    <source>
        <dbReference type="ARBA" id="ARBA00023273"/>
    </source>
</evidence>
<keyword evidence="8" id="KW-1185">Reference proteome</keyword>
<keyword evidence="4" id="KW-0966">Cell projection</keyword>
<dbReference type="Proteomes" id="UP001530377">
    <property type="component" value="Unassembled WGS sequence"/>
</dbReference>
<organism evidence="7 8">
    <name type="scientific">Cyclostephanos tholiformis</name>
    <dbReference type="NCBI Taxonomy" id="382380"/>
    <lineage>
        <taxon>Eukaryota</taxon>
        <taxon>Sar</taxon>
        <taxon>Stramenopiles</taxon>
        <taxon>Ochrophyta</taxon>
        <taxon>Bacillariophyta</taxon>
        <taxon>Coscinodiscophyceae</taxon>
        <taxon>Thalassiosirophycidae</taxon>
        <taxon>Stephanodiscales</taxon>
        <taxon>Stephanodiscaceae</taxon>
        <taxon>Cyclostephanos</taxon>
    </lineage>
</organism>
<dbReference type="Pfam" id="PF10498">
    <property type="entry name" value="IFT57"/>
    <property type="match status" value="1"/>
</dbReference>
<comment type="subcellular location">
    <subcellularLocation>
        <location evidence="1">Cell projection</location>
        <location evidence="1">Cilium</location>
    </subcellularLocation>
</comment>
<dbReference type="EMBL" id="JALLPB020000069">
    <property type="protein sequence ID" value="KAL3822327.1"/>
    <property type="molecule type" value="Genomic_DNA"/>
</dbReference>
<keyword evidence="5" id="KW-0175">Coiled coil</keyword>
<evidence type="ECO:0000256" key="5">
    <source>
        <dbReference type="SAM" id="Coils"/>
    </source>
</evidence>
<evidence type="ECO:0000256" key="3">
    <source>
        <dbReference type="ARBA" id="ARBA00023069"/>
    </source>
</evidence>
<reference evidence="7 8" key="1">
    <citation type="submission" date="2024-10" db="EMBL/GenBank/DDBJ databases">
        <title>Updated reference genomes for cyclostephanoid diatoms.</title>
        <authorList>
            <person name="Roberts W.R."/>
            <person name="Alverson A.J."/>
        </authorList>
    </citation>
    <scope>NUCLEOTIDE SEQUENCE [LARGE SCALE GENOMIC DNA]</scope>
    <source>
        <strain evidence="7 8">AJA228-03</strain>
    </source>
</reference>
<comment type="similarity">
    <text evidence="2">Belongs to the IFT57 family.</text>
</comment>
<accession>A0ABD3SCZ3</accession>
<dbReference type="GO" id="GO:0005929">
    <property type="term" value="C:cilium"/>
    <property type="evidence" value="ECO:0007669"/>
    <property type="project" value="UniProtKB-SubCell"/>
</dbReference>
<dbReference type="PANTHER" id="PTHR16011">
    <property type="entry name" value="IFT57/HIPPI"/>
    <property type="match status" value="1"/>
</dbReference>
<protein>
    <submittedName>
        <fullName evidence="7">Uncharacterized protein</fullName>
    </submittedName>
</protein>
<feature type="coiled-coil region" evidence="5">
    <location>
        <begin position="17"/>
        <end position="44"/>
    </location>
</feature>
<feature type="region of interest" description="Disordered" evidence="6">
    <location>
        <begin position="83"/>
        <end position="107"/>
    </location>
</feature>
<evidence type="ECO:0000256" key="2">
    <source>
        <dbReference type="ARBA" id="ARBA00009415"/>
    </source>
</evidence>
<evidence type="ECO:0000256" key="6">
    <source>
        <dbReference type="SAM" id="MobiDB-lite"/>
    </source>
</evidence>
<name>A0ABD3SCZ3_9STRA</name>
<dbReference type="AlphaFoldDB" id="A0ABD3SCZ3"/>
<feature type="compositionally biased region" description="Acidic residues" evidence="6">
    <location>
        <begin position="96"/>
        <end position="107"/>
    </location>
</feature>
<dbReference type="InterPro" id="IPR019530">
    <property type="entry name" value="Intra-flagellar_transport_57"/>
</dbReference>
<sequence>MNLKILEKAHEEHAENATCLSDDLQCLSEELDRLKKKMNGEASSVSDTTPLVEIRAAIKCLRKENKELDVLLGVLDTELTQARINANPKEHSPGDDGSDDDNSLESD</sequence>
<evidence type="ECO:0000313" key="8">
    <source>
        <dbReference type="Proteomes" id="UP001530377"/>
    </source>
</evidence>
<evidence type="ECO:0000313" key="7">
    <source>
        <dbReference type="EMBL" id="KAL3822327.1"/>
    </source>
</evidence>
<proteinExistence type="inferred from homology"/>
<evidence type="ECO:0000256" key="1">
    <source>
        <dbReference type="ARBA" id="ARBA00004138"/>
    </source>
</evidence>
<dbReference type="PANTHER" id="PTHR16011:SF0">
    <property type="entry name" value="INTRAFLAGELLAR TRANSPORT PROTEIN 57 HOMOLOG"/>
    <property type="match status" value="1"/>
</dbReference>
<comment type="caution">
    <text evidence="7">The sequence shown here is derived from an EMBL/GenBank/DDBJ whole genome shotgun (WGS) entry which is preliminary data.</text>
</comment>
<gene>
    <name evidence="7" type="ORF">ACHAXA_002642</name>
</gene>
<keyword evidence="3" id="KW-0969">Cilium</keyword>